<dbReference type="Gene3D" id="3.40.50.12780">
    <property type="entry name" value="N-terminal domain of ligase-like"/>
    <property type="match status" value="1"/>
</dbReference>
<dbReference type="PANTHER" id="PTHR43845">
    <property type="entry name" value="BLR5969 PROTEIN"/>
    <property type="match status" value="1"/>
</dbReference>
<keyword evidence="1" id="KW-0436">Ligase</keyword>
<dbReference type="HOGENOM" id="CLU_602448_0_0_5"/>
<reference evidence="1" key="1">
    <citation type="submission" date="2006-09" db="EMBL/GenBank/DDBJ databases">
        <title>Complete sequence of Rhodopseudomonas palustris BisA53.</title>
        <authorList>
            <consortium name="US DOE Joint Genome Institute"/>
            <person name="Copeland A."/>
            <person name="Lucas S."/>
            <person name="Lapidus A."/>
            <person name="Barry K."/>
            <person name="Detter J.C."/>
            <person name="Glavina del Rio T."/>
            <person name="Hammon N."/>
            <person name="Israni S."/>
            <person name="Dalin E."/>
            <person name="Tice H."/>
            <person name="Pitluck S."/>
            <person name="Chain P."/>
            <person name="Malfatti S."/>
            <person name="Shin M."/>
            <person name="Vergez L."/>
            <person name="Schmutz J."/>
            <person name="Larimer F."/>
            <person name="Land M."/>
            <person name="Hauser L."/>
            <person name="Pelletier D.A."/>
            <person name="Kyrpides N."/>
            <person name="Kim E."/>
            <person name="Harwood C.S."/>
            <person name="Oda Y."/>
            <person name="Richardson P."/>
        </authorList>
    </citation>
    <scope>NUCLEOTIDE SEQUENCE [LARGE SCALE GENOMIC DNA]</scope>
    <source>
        <strain evidence="1">BisA53</strain>
    </source>
</reference>
<dbReference type="STRING" id="316055.RPE_3908"/>
<protein>
    <submittedName>
        <fullName evidence="1">Putative phenylacetate-CoA ligase</fullName>
    </submittedName>
</protein>
<dbReference type="InterPro" id="IPR042099">
    <property type="entry name" value="ANL_N_sf"/>
</dbReference>
<dbReference type="PANTHER" id="PTHR43845:SF1">
    <property type="entry name" value="BLR5969 PROTEIN"/>
    <property type="match status" value="1"/>
</dbReference>
<accession>Q07JQ0</accession>
<dbReference type="AlphaFoldDB" id="Q07JQ0"/>
<dbReference type="GO" id="GO:0016874">
    <property type="term" value="F:ligase activity"/>
    <property type="evidence" value="ECO:0007669"/>
    <property type="project" value="UniProtKB-KW"/>
</dbReference>
<dbReference type="OrthoDB" id="568480at2"/>
<proteinExistence type="predicted"/>
<organism evidence="1">
    <name type="scientific">Rhodopseudomonas palustris (strain BisA53)</name>
    <dbReference type="NCBI Taxonomy" id="316055"/>
    <lineage>
        <taxon>Bacteria</taxon>
        <taxon>Pseudomonadati</taxon>
        <taxon>Pseudomonadota</taxon>
        <taxon>Alphaproteobacteria</taxon>
        <taxon>Hyphomicrobiales</taxon>
        <taxon>Nitrobacteraceae</taxon>
        <taxon>Rhodopseudomonas</taxon>
    </lineage>
</organism>
<sequence length="455" mass="49057">MTNPTTLLTEAFARVPAYRAFLSARGAGPETPWEALPLITKKDYLLVNEVADLCWDGSVEGCHVIGASSGFSRAGSVFWPKRPKDEGDYAAAIERMLIERFAIDRKRTLVFVCLAFGTWFGGMQLATATRTMAASGRHPLTVALPGLNLGEAVEIYRRFAQNYEQVVWITNPSNVNLIAALLARAGITPPPGSISFPVIGEYFSEGFREHVAERFGHPADAPFCVFTGYGSADAGGLGDETAVTIALRKHIFHRPALSQQLFGTADTPMLLTPMPGVLLECIDGRIVVSKDLAIPLVRYDTGDAGGLISRALLCEVCDLPPELAAALPETVLYVYGRASDAIVFYGTNLMMQDINRHFLALPAAFGYGGLFEVKPCSRDGITTFAFKVFAHSADGAARCAAYADSLIAFLKGHSLEFAAKYDPLCASLGEPLITVTLADPATLPARTKHRFIVEA</sequence>
<dbReference type="eggNOG" id="COG1541">
    <property type="taxonomic scope" value="Bacteria"/>
</dbReference>
<dbReference type="SUPFAM" id="SSF56801">
    <property type="entry name" value="Acetyl-CoA synthetase-like"/>
    <property type="match status" value="1"/>
</dbReference>
<gene>
    <name evidence="1" type="ordered locus">RPE_3908</name>
</gene>
<evidence type="ECO:0000313" key="1">
    <source>
        <dbReference type="EMBL" id="ABJ07834.1"/>
    </source>
</evidence>
<dbReference type="KEGG" id="rpe:RPE_3908"/>
<name>Q07JQ0_RHOP5</name>
<dbReference type="EMBL" id="CP000463">
    <property type="protein sequence ID" value="ABJ07834.1"/>
    <property type="molecule type" value="Genomic_DNA"/>
</dbReference>